<dbReference type="Proteomes" id="UP000256845">
    <property type="component" value="Unassembled WGS sequence"/>
</dbReference>
<keyword evidence="7" id="KW-0808">Transferase</keyword>
<keyword evidence="4" id="KW-0121">Carboxypeptidase</keyword>
<comment type="similarity">
    <text evidence="3">In the N-terminal section; belongs to the glycosyltransferase 51 family.</text>
</comment>
<reference evidence="19 20" key="1">
    <citation type="submission" date="2018-07" db="EMBL/GenBank/DDBJ databases">
        <title>Genomic Encyclopedia of Type Strains, Phase III (KMG-III): the genomes of soil and plant-associated and newly described type strains.</title>
        <authorList>
            <person name="Whitman W."/>
        </authorList>
    </citation>
    <scope>NUCLEOTIDE SEQUENCE [LARGE SCALE GENOMIC DNA]</scope>
    <source>
        <strain evidence="19 20">CECT 8488</strain>
    </source>
</reference>
<keyword evidence="8" id="KW-0378">Hydrolase</keyword>
<keyword evidence="11" id="KW-0511">Multifunctional enzyme</keyword>
<evidence type="ECO:0000256" key="7">
    <source>
        <dbReference type="ARBA" id="ARBA00022679"/>
    </source>
</evidence>
<dbReference type="EMBL" id="QRDW01000009">
    <property type="protein sequence ID" value="RED47707.1"/>
    <property type="molecule type" value="Genomic_DNA"/>
</dbReference>
<dbReference type="GO" id="GO:0071555">
    <property type="term" value="P:cell wall organization"/>
    <property type="evidence" value="ECO:0007669"/>
    <property type="project" value="UniProtKB-KW"/>
</dbReference>
<evidence type="ECO:0000256" key="8">
    <source>
        <dbReference type="ARBA" id="ARBA00022801"/>
    </source>
</evidence>
<feature type="domain" description="Glycosyl transferase family 51" evidence="18">
    <location>
        <begin position="124"/>
        <end position="290"/>
    </location>
</feature>
<evidence type="ECO:0000313" key="20">
    <source>
        <dbReference type="Proteomes" id="UP000256845"/>
    </source>
</evidence>
<comment type="pathway">
    <text evidence="1">Cell wall biogenesis; peptidoglycan biosynthesis.</text>
</comment>
<dbReference type="SUPFAM" id="SSF53955">
    <property type="entry name" value="Lysozyme-like"/>
    <property type="match status" value="1"/>
</dbReference>
<feature type="compositionally biased region" description="Basic residues" evidence="15">
    <location>
        <begin position="30"/>
        <end position="46"/>
    </location>
</feature>
<comment type="caution">
    <text evidence="19">The sequence shown here is derived from an EMBL/GenBank/DDBJ whole genome shotgun (WGS) entry which is preliminary data.</text>
</comment>
<feature type="region of interest" description="Disordered" evidence="15">
    <location>
        <begin position="1"/>
        <end position="55"/>
    </location>
</feature>
<organism evidence="19 20">
    <name type="scientific">Aestuariispira insulae</name>
    <dbReference type="NCBI Taxonomy" id="1461337"/>
    <lineage>
        <taxon>Bacteria</taxon>
        <taxon>Pseudomonadati</taxon>
        <taxon>Pseudomonadota</taxon>
        <taxon>Alphaproteobacteria</taxon>
        <taxon>Rhodospirillales</taxon>
        <taxon>Kiloniellaceae</taxon>
        <taxon>Aestuariispira</taxon>
    </lineage>
</organism>
<gene>
    <name evidence="19" type="ORF">DFP90_10971</name>
</gene>
<evidence type="ECO:0000256" key="15">
    <source>
        <dbReference type="SAM" id="MobiDB-lite"/>
    </source>
</evidence>
<proteinExistence type="inferred from homology"/>
<keyword evidence="16" id="KW-0812">Transmembrane</keyword>
<dbReference type="GO" id="GO:0008360">
    <property type="term" value="P:regulation of cell shape"/>
    <property type="evidence" value="ECO:0007669"/>
    <property type="project" value="UniProtKB-KW"/>
</dbReference>
<feature type="compositionally biased region" description="Basic residues" evidence="15">
    <location>
        <begin position="1"/>
        <end position="21"/>
    </location>
</feature>
<evidence type="ECO:0000259" key="18">
    <source>
        <dbReference type="Pfam" id="PF00912"/>
    </source>
</evidence>
<keyword evidence="5" id="KW-0645">Protease</keyword>
<dbReference type="Gene3D" id="3.40.710.10">
    <property type="entry name" value="DD-peptidase/beta-lactamase superfamily"/>
    <property type="match status" value="1"/>
</dbReference>
<comment type="catalytic activity">
    <reaction evidence="14">
        <text>[GlcNAc-(1-&gt;4)-Mur2Ac(oyl-L-Ala-gamma-D-Glu-L-Lys-D-Ala-D-Ala)](n)-di-trans,octa-cis-undecaprenyl diphosphate + beta-D-GlcNAc-(1-&gt;4)-Mur2Ac(oyl-L-Ala-gamma-D-Glu-L-Lys-D-Ala-D-Ala)-di-trans,octa-cis-undecaprenyl diphosphate = [GlcNAc-(1-&gt;4)-Mur2Ac(oyl-L-Ala-gamma-D-Glu-L-Lys-D-Ala-D-Ala)](n+1)-di-trans,octa-cis-undecaprenyl diphosphate + di-trans,octa-cis-undecaprenyl diphosphate + H(+)</text>
        <dbReference type="Rhea" id="RHEA:23708"/>
        <dbReference type="Rhea" id="RHEA-COMP:9602"/>
        <dbReference type="Rhea" id="RHEA-COMP:9603"/>
        <dbReference type="ChEBI" id="CHEBI:15378"/>
        <dbReference type="ChEBI" id="CHEBI:58405"/>
        <dbReference type="ChEBI" id="CHEBI:60033"/>
        <dbReference type="ChEBI" id="CHEBI:78435"/>
        <dbReference type="EC" id="2.4.99.28"/>
    </reaction>
</comment>
<evidence type="ECO:0000256" key="16">
    <source>
        <dbReference type="SAM" id="Phobius"/>
    </source>
</evidence>
<dbReference type="PANTHER" id="PTHR32282:SF33">
    <property type="entry name" value="PEPTIDOGLYCAN GLYCOSYLTRANSFERASE"/>
    <property type="match status" value="1"/>
</dbReference>
<evidence type="ECO:0000256" key="10">
    <source>
        <dbReference type="ARBA" id="ARBA00022984"/>
    </source>
</evidence>
<dbReference type="GO" id="GO:0006508">
    <property type="term" value="P:proteolysis"/>
    <property type="evidence" value="ECO:0007669"/>
    <property type="project" value="UniProtKB-KW"/>
</dbReference>
<evidence type="ECO:0000256" key="13">
    <source>
        <dbReference type="ARBA" id="ARBA00034000"/>
    </source>
</evidence>
<dbReference type="PANTHER" id="PTHR32282">
    <property type="entry name" value="BINDING PROTEIN TRANSPEPTIDASE, PUTATIVE-RELATED"/>
    <property type="match status" value="1"/>
</dbReference>
<evidence type="ECO:0000256" key="1">
    <source>
        <dbReference type="ARBA" id="ARBA00004752"/>
    </source>
</evidence>
<dbReference type="InterPro" id="IPR023346">
    <property type="entry name" value="Lysozyme-like_dom_sf"/>
</dbReference>
<dbReference type="FunFam" id="1.10.3810.10:FF:000001">
    <property type="entry name" value="Penicillin-binding protein 1A"/>
    <property type="match status" value="1"/>
</dbReference>
<dbReference type="GO" id="GO:0009252">
    <property type="term" value="P:peptidoglycan biosynthetic process"/>
    <property type="evidence" value="ECO:0007669"/>
    <property type="project" value="UniProtKB-UniPathway"/>
</dbReference>
<keyword evidence="10" id="KW-0573">Peptidoglycan synthesis</keyword>
<comment type="catalytic activity">
    <reaction evidence="13">
        <text>Preferential cleavage: (Ac)2-L-Lys-D-Ala-|-D-Ala. Also transpeptidation of peptidyl-alanyl moieties that are N-acyl substituents of D-alanine.</text>
        <dbReference type="EC" id="3.4.16.4"/>
    </reaction>
</comment>
<keyword evidence="12" id="KW-0961">Cell wall biogenesis/degradation</keyword>
<comment type="similarity">
    <text evidence="2">In the C-terminal section; belongs to the transpeptidase family.</text>
</comment>
<dbReference type="InterPro" id="IPR012338">
    <property type="entry name" value="Beta-lactam/transpept-like"/>
</dbReference>
<protein>
    <submittedName>
        <fullName evidence="19">Penicillin-binding protein 1A</fullName>
    </submittedName>
</protein>
<dbReference type="Gene3D" id="1.10.3810.10">
    <property type="entry name" value="Biosynthetic peptidoglycan transglycosylase-like"/>
    <property type="match status" value="1"/>
</dbReference>
<keyword evidence="20" id="KW-1185">Reference proteome</keyword>
<dbReference type="UniPathway" id="UPA00219"/>
<evidence type="ECO:0000256" key="14">
    <source>
        <dbReference type="ARBA" id="ARBA00049902"/>
    </source>
</evidence>
<evidence type="ECO:0000256" key="2">
    <source>
        <dbReference type="ARBA" id="ARBA00007090"/>
    </source>
</evidence>
<evidence type="ECO:0000256" key="5">
    <source>
        <dbReference type="ARBA" id="ARBA00022670"/>
    </source>
</evidence>
<feature type="domain" description="Penicillin-binding protein transpeptidase" evidence="17">
    <location>
        <begin position="378"/>
        <end position="606"/>
    </location>
</feature>
<evidence type="ECO:0000313" key="19">
    <source>
        <dbReference type="EMBL" id="RED47707.1"/>
    </source>
</evidence>
<evidence type="ECO:0000256" key="12">
    <source>
        <dbReference type="ARBA" id="ARBA00023316"/>
    </source>
</evidence>
<dbReference type="NCBIfam" id="TIGR02074">
    <property type="entry name" value="PBP_1a_fam"/>
    <property type="match status" value="1"/>
</dbReference>
<dbReference type="InterPro" id="IPR001264">
    <property type="entry name" value="Glyco_trans_51"/>
</dbReference>
<evidence type="ECO:0000256" key="3">
    <source>
        <dbReference type="ARBA" id="ARBA00007739"/>
    </source>
</evidence>
<dbReference type="GO" id="GO:0009002">
    <property type="term" value="F:serine-type D-Ala-D-Ala carboxypeptidase activity"/>
    <property type="evidence" value="ECO:0007669"/>
    <property type="project" value="UniProtKB-EC"/>
</dbReference>
<name>A0A3D9HE03_9PROT</name>
<sequence length="645" mass="69746">MAPAKKSKKTGSKPARKQPKKTTRETTASKKTKSSKPMAKQKRVRKNAATTNGRAAGQGRWAARWRWFKRLLALSIWLMIAGAGLLLWYAWDLPNPDEIIARTTRKPIITVLAANGVELARHGDDYGEAVNVADLPPYLPRAFLATEDRRFYDHQGVDPIGLARALVTNLMAGGVRQGGSTISQQLAKNLFLSPERTVRRKVQEVLLAFWLEHKLTKDQILSVYLNRIYLGSGTYGVDAAARKYFGRSAKQVTLYQAAVLAGLPKAPSRYSPLASSERSAARANQVLDNLVAAGWLDAKTAQTAKRKQVAVAARPAGRNVRYFTDWAVARATALVGRPDRDMIIHTTLMPAHQRAAERAVASLKNKAASADAGQLAYVAMRPDGAVTAMLGGKNWSASTYNRAVHAQRQPGSAFKPFVFLAGLENGFTPDSIIDDRAITVEGWSPRNASGTHRGEMTLREGAARSSNSVAVALMEQVGRGKVIQAARRLGISTPMEADPALALGVHEVTLLELTAAYSVFANGGRSVWPYAIERVTDAAGAVLFQSERTTGALVVEPVRVAQMGDLLRAVVAWGTGKRAGIDGRVVRGKTGTTQNYRDAWFIGYADDLVAGVWFGNDDSSPMKNVGGGNLPAQLWSRSVSGALEP</sequence>
<evidence type="ECO:0000256" key="11">
    <source>
        <dbReference type="ARBA" id="ARBA00023268"/>
    </source>
</evidence>
<dbReference type="InterPro" id="IPR050396">
    <property type="entry name" value="Glycosyltr_51/Transpeptidase"/>
</dbReference>
<dbReference type="GO" id="GO:0030288">
    <property type="term" value="C:outer membrane-bounded periplasmic space"/>
    <property type="evidence" value="ECO:0007669"/>
    <property type="project" value="TreeGrafter"/>
</dbReference>
<dbReference type="GO" id="GO:0008658">
    <property type="term" value="F:penicillin binding"/>
    <property type="evidence" value="ECO:0007669"/>
    <property type="project" value="InterPro"/>
</dbReference>
<evidence type="ECO:0000256" key="6">
    <source>
        <dbReference type="ARBA" id="ARBA00022676"/>
    </source>
</evidence>
<keyword evidence="16" id="KW-1133">Transmembrane helix</keyword>
<dbReference type="GO" id="GO:0008955">
    <property type="term" value="F:peptidoglycan glycosyltransferase activity"/>
    <property type="evidence" value="ECO:0007669"/>
    <property type="project" value="UniProtKB-EC"/>
</dbReference>
<evidence type="ECO:0000259" key="17">
    <source>
        <dbReference type="Pfam" id="PF00905"/>
    </source>
</evidence>
<dbReference type="Pfam" id="PF00912">
    <property type="entry name" value="Transgly"/>
    <property type="match status" value="1"/>
</dbReference>
<feature type="transmembrane region" description="Helical" evidence="16">
    <location>
        <begin position="71"/>
        <end position="91"/>
    </location>
</feature>
<accession>A0A3D9HE03</accession>
<keyword evidence="16" id="KW-0472">Membrane</keyword>
<dbReference type="OrthoDB" id="9766909at2"/>
<evidence type="ECO:0000256" key="9">
    <source>
        <dbReference type="ARBA" id="ARBA00022960"/>
    </source>
</evidence>
<keyword evidence="9" id="KW-0133">Cell shape</keyword>
<keyword evidence="6" id="KW-0328">Glycosyltransferase</keyword>
<dbReference type="InterPro" id="IPR036950">
    <property type="entry name" value="PBP_transglycosylase"/>
</dbReference>
<dbReference type="AlphaFoldDB" id="A0A3D9HE03"/>
<dbReference type="SUPFAM" id="SSF56601">
    <property type="entry name" value="beta-lactamase/transpeptidase-like"/>
    <property type="match status" value="1"/>
</dbReference>
<dbReference type="Pfam" id="PF00905">
    <property type="entry name" value="Transpeptidase"/>
    <property type="match status" value="1"/>
</dbReference>
<dbReference type="InterPro" id="IPR001460">
    <property type="entry name" value="PCN-bd_Tpept"/>
</dbReference>
<evidence type="ECO:0000256" key="4">
    <source>
        <dbReference type="ARBA" id="ARBA00022645"/>
    </source>
</evidence>